<evidence type="ECO:0000256" key="7">
    <source>
        <dbReference type="SAM" id="MobiDB-lite"/>
    </source>
</evidence>
<evidence type="ECO:0000256" key="2">
    <source>
        <dbReference type="ARBA" id="ARBA00022737"/>
    </source>
</evidence>
<dbReference type="SMART" id="SM00060">
    <property type="entry name" value="FN3"/>
    <property type="match status" value="1"/>
</dbReference>
<feature type="compositionally biased region" description="Low complexity" evidence="7">
    <location>
        <begin position="1426"/>
        <end position="1436"/>
    </location>
</feature>
<feature type="domain" description="Ig-like" evidence="9">
    <location>
        <begin position="470"/>
        <end position="566"/>
    </location>
</feature>
<reference evidence="11 12" key="1">
    <citation type="journal article" date="2018" name="Nat. Ecol. Evol.">
        <title>Genomic signatures of mitonuclear coevolution across populations of Tigriopus californicus.</title>
        <authorList>
            <person name="Barreto F.S."/>
            <person name="Watson E.T."/>
            <person name="Lima T.G."/>
            <person name="Willett C.S."/>
            <person name="Edmands S."/>
            <person name="Li W."/>
            <person name="Burton R.S."/>
        </authorList>
    </citation>
    <scope>NUCLEOTIDE SEQUENCE [LARGE SCALE GENOMIC DNA]</scope>
    <source>
        <strain evidence="11 12">San Diego</strain>
    </source>
</reference>
<dbReference type="GO" id="GO:0005886">
    <property type="term" value="C:plasma membrane"/>
    <property type="evidence" value="ECO:0007669"/>
    <property type="project" value="TreeGrafter"/>
</dbReference>
<evidence type="ECO:0000313" key="12">
    <source>
        <dbReference type="Proteomes" id="UP000318571"/>
    </source>
</evidence>
<dbReference type="Pfam" id="PF13927">
    <property type="entry name" value="Ig_3"/>
    <property type="match status" value="2"/>
</dbReference>
<dbReference type="InterPro" id="IPR003598">
    <property type="entry name" value="Ig_sub2"/>
</dbReference>
<dbReference type="InterPro" id="IPR036116">
    <property type="entry name" value="FN3_sf"/>
</dbReference>
<dbReference type="PROSITE" id="PS50853">
    <property type="entry name" value="FN3"/>
    <property type="match status" value="1"/>
</dbReference>
<dbReference type="InterPro" id="IPR003599">
    <property type="entry name" value="Ig_sub"/>
</dbReference>
<dbReference type="GO" id="GO:0050839">
    <property type="term" value="F:cell adhesion molecule binding"/>
    <property type="evidence" value="ECO:0007669"/>
    <property type="project" value="TreeGrafter"/>
</dbReference>
<feature type="region of interest" description="Disordered" evidence="7">
    <location>
        <begin position="1333"/>
        <end position="1393"/>
    </location>
</feature>
<feature type="transmembrane region" description="Helical" evidence="8">
    <location>
        <begin position="1067"/>
        <end position="1093"/>
    </location>
</feature>
<evidence type="ECO:0000256" key="8">
    <source>
        <dbReference type="SAM" id="Phobius"/>
    </source>
</evidence>
<organism evidence="11 12">
    <name type="scientific">Tigriopus californicus</name>
    <name type="common">Marine copepod</name>
    <dbReference type="NCBI Taxonomy" id="6832"/>
    <lineage>
        <taxon>Eukaryota</taxon>
        <taxon>Metazoa</taxon>
        <taxon>Ecdysozoa</taxon>
        <taxon>Arthropoda</taxon>
        <taxon>Crustacea</taxon>
        <taxon>Multicrustacea</taxon>
        <taxon>Hexanauplia</taxon>
        <taxon>Copepoda</taxon>
        <taxon>Harpacticoida</taxon>
        <taxon>Harpacticidae</taxon>
        <taxon>Tigriopus</taxon>
    </lineage>
</organism>
<keyword evidence="5" id="KW-0325">Glycoprotein</keyword>
<feature type="domain" description="Ig-like" evidence="9">
    <location>
        <begin position="179"/>
        <end position="268"/>
    </location>
</feature>
<dbReference type="EMBL" id="VCGU01000008">
    <property type="protein sequence ID" value="TRY72266.1"/>
    <property type="molecule type" value="Genomic_DNA"/>
</dbReference>
<dbReference type="Pfam" id="PF00041">
    <property type="entry name" value="fn3"/>
    <property type="match status" value="1"/>
</dbReference>
<evidence type="ECO:0000313" key="11">
    <source>
        <dbReference type="EMBL" id="TRY72266.1"/>
    </source>
</evidence>
<dbReference type="InterPro" id="IPR007110">
    <property type="entry name" value="Ig-like_dom"/>
</dbReference>
<sequence length="1454" mass="157745">PGYDRSLPGFPRYTVLGHDSNGKFNLQIVNATVNDDAIYECQVGPAPNSKPIRASSKLDVLLPPTRIEIDGVLSGSNLRVKEHEEVELRCTVYDARPKAKIIWYRQNSEFYTANRQDEDRPSALGGDEGRITSISIIRFSPTNMDNGITWACEAQHSAITYAPLRSSVVLSVLHPPGPPEITGYIEGETKRLGQPVTLNCISSGGNPLANISWYRNGILVDTSHTASGSESRNTYPFLASTEDNNAHFRCEAHNELSAKPMATEIVLSVQFAPNSLDLRGPTEAKIGEIITYTCSTANSNPPATIQWIVGNKTRQADHTYSVTSPSGGWITHSNITVSLGPSDRNKMIICNGLNSELNDIKSESRMLSVIYPPGTPKIQGLGDEDVLTAGVLKRVTCTSLAGNPLATLKWFLNDRPLESFDSTKDNYASAELEFVPRNADNGASLRCEASNAALTDPLSATKHVKVQFSPKFVKIALDPEHPQSGMNVTLSCETDNSYPASELAWWHNGERLQSATDMVLDGDFGGYITTSYLQLSLTAQHDGAVVTCEASNPAVQNRVHDAITLSVAHKPVFIRESNEPFRVIEGQSATINMTAIANPSALTYEWTRVDNEVENTEILSARVALQKDGVFKIARVERNDGGYYTVTAKNQEGTTQAKIEIEVLYPPSIVNITHRVLVGPGEPAHLECAVDAMPLGSKTIRWERDNYDLASRTKTTMGSPATTLDGNANSNIGVVLLTVLNATAEDSGMFWCVADNGIDNDEGTPRVRNGSLLMVRHKPIMIENPVISKAAADIKDTGHLICEARGVPNVTFSWMRVGGAYIVPSNPRAPEKKFSMTESMIDPLTWRSELFIFNIVNVTHESVSLVWTPGFHGGMEQYFRIKYHEPDYSNNPRFHDVYPANTHQVKLVGLRPGKQYSMAVMAFNNLGESNYSMNPILVRTTTALPERLNHNESAMAIQPHQTNDPEAASNHEIGDSSGGYASNVESSFSITAALLGLIIAVISTVILVIAIAPLCRYKARDWAVAATGIGSVPNSATTQRLVGQPPLEAQDQLLFRESISSSGELPAVVIISVAVIGTLLFLLNVLLISCFILKKKQKEKQQRAPSTEGSTSTGSTKSAQMELYTTSSVYNETMSGGETLSSISEKSCISGPNNQHGIMTKATLGNNINDCQQQTAFMDDCMGTHNFNGYLMDHPMQRSMTSDQIHTIYGNLPSVTMTNPLVNNPYVHRGLPSSATVDGGMSQLGSHGHNSNDDTMMAEEDDVMALYSVVNKQPMRHHPMDTLGFHRPLVQASPQTMPRLLAPHQVSGNPNYEDTESEYAVELRRQAYLQSLGDQGGYGSQMSGASSSGNSSLPPPPQLMQPGIPPNNFYPVPTTGPYAPSPNPHMTPPTSVVEGPLCASSPKRTVSAFTTFGQHQNGISNVPRFSSTGSSTSSGSPAPQHPNPTPIPASGHLV</sequence>
<evidence type="ECO:0008006" key="13">
    <source>
        <dbReference type="Google" id="ProtNLM"/>
    </source>
</evidence>
<feature type="compositionally biased region" description="Polar residues" evidence="7">
    <location>
        <begin position="1412"/>
        <end position="1425"/>
    </location>
</feature>
<feature type="domain" description="Ig-like" evidence="9">
    <location>
        <begin position="779"/>
        <end position="818"/>
    </location>
</feature>
<comment type="subcellular location">
    <subcellularLocation>
        <location evidence="1">Membrane</location>
        <topology evidence="1">Single-pass type I membrane protein</topology>
    </subcellularLocation>
</comment>
<evidence type="ECO:0000259" key="10">
    <source>
        <dbReference type="PROSITE" id="PS50853"/>
    </source>
</evidence>
<dbReference type="CDD" id="cd00063">
    <property type="entry name" value="FN3"/>
    <property type="match status" value="1"/>
</dbReference>
<dbReference type="InterPro" id="IPR013162">
    <property type="entry name" value="CD80_C2-set"/>
</dbReference>
<evidence type="ECO:0000256" key="4">
    <source>
        <dbReference type="ARBA" id="ARBA00023157"/>
    </source>
</evidence>
<feature type="domain" description="Ig-like" evidence="9">
    <location>
        <begin position="64"/>
        <end position="171"/>
    </location>
</feature>
<dbReference type="InterPro" id="IPR051275">
    <property type="entry name" value="Cell_adhesion_signaling"/>
</dbReference>
<feature type="domain" description="Ig-like" evidence="9">
    <location>
        <begin position="376"/>
        <end position="459"/>
    </location>
</feature>
<dbReference type="InterPro" id="IPR013783">
    <property type="entry name" value="Ig-like_fold"/>
</dbReference>
<dbReference type="Proteomes" id="UP000318571">
    <property type="component" value="Chromosome 7"/>
</dbReference>
<feature type="non-terminal residue" evidence="11">
    <location>
        <position position="1"/>
    </location>
</feature>
<keyword evidence="8" id="KW-0812">Transmembrane</keyword>
<dbReference type="Gene3D" id="2.60.40.10">
    <property type="entry name" value="Immunoglobulins"/>
    <property type="match status" value="9"/>
</dbReference>
<keyword evidence="3 8" id="KW-0472">Membrane</keyword>
<dbReference type="InterPro" id="IPR003961">
    <property type="entry name" value="FN3_dom"/>
</dbReference>
<keyword evidence="4" id="KW-1015">Disulfide bond</keyword>
<protein>
    <recommendedName>
        <fullName evidence="13">Nephrin</fullName>
    </recommendedName>
</protein>
<dbReference type="OMA" id="FITVCHA"/>
<keyword evidence="2" id="KW-0677">Repeat</keyword>
<feature type="domain" description="Ig-like" evidence="9">
    <location>
        <begin position="667"/>
        <end position="768"/>
    </location>
</feature>
<dbReference type="SUPFAM" id="SSF48726">
    <property type="entry name" value="Immunoglobulin"/>
    <property type="match status" value="8"/>
</dbReference>
<feature type="domain" description="Ig-like" evidence="9">
    <location>
        <begin position="571"/>
        <end position="662"/>
    </location>
</feature>
<accession>A0A553P3I8</accession>
<feature type="transmembrane region" description="Helical" evidence="8">
    <location>
        <begin position="992"/>
        <end position="1015"/>
    </location>
</feature>
<dbReference type="InterPro" id="IPR013098">
    <property type="entry name" value="Ig_I-set"/>
</dbReference>
<dbReference type="PANTHER" id="PTHR11640">
    <property type="entry name" value="NEPHRIN"/>
    <property type="match status" value="1"/>
</dbReference>
<comment type="caution">
    <text evidence="11">The sequence shown here is derived from an EMBL/GenBank/DDBJ whole genome shotgun (WGS) entry which is preliminary data.</text>
</comment>
<dbReference type="STRING" id="6832.A0A553P3I8"/>
<dbReference type="GO" id="GO:0098609">
    <property type="term" value="P:cell-cell adhesion"/>
    <property type="evidence" value="ECO:0007669"/>
    <property type="project" value="TreeGrafter"/>
</dbReference>
<dbReference type="Pfam" id="PF07679">
    <property type="entry name" value="I-set"/>
    <property type="match status" value="1"/>
</dbReference>
<dbReference type="InterPro" id="IPR036179">
    <property type="entry name" value="Ig-like_dom_sf"/>
</dbReference>
<keyword evidence="12" id="KW-1185">Reference proteome</keyword>
<proteinExistence type="predicted"/>
<feature type="compositionally biased region" description="Pro residues" evidence="7">
    <location>
        <begin position="1353"/>
        <end position="1365"/>
    </location>
</feature>
<evidence type="ECO:0000256" key="6">
    <source>
        <dbReference type="ARBA" id="ARBA00023319"/>
    </source>
</evidence>
<dbReference type="SMART" id="SM00408">
    <property type="entry name" value="IGc2"/>
    <property type="match status" value="4"/>
</dbReference>
<dbReference type="Pfam" id="PF08205">
    <property type="entry name" value="C2-set_2"/>
    <property type="match status" value="4"/>
</dbReference>
<gene>
    <name evidence="11" type="ORF">TCAL_03115</name>
</gene>
<evidence type="ECO:0000259" key="9">
    <source>
        <dbReference type="PROSITE" id="PS50835"/>
    </source>
</evidence>
<evidence type="ECO:0000256" key="3">
    <source>
        <dbReference type="ARBA" id="ARBA00023136"/>
    </source>
</evidence>
<feature type="domain" description="Fibronectin type-III" evidence="10">
    <location>
        <begin position="849"/>
        <end position="943"/>
    </location>
</feature>
<dbReference type="GO" id="GO:0030154">
    <property type="term" value="P:cell differentiation"/>
    <property type="evidence" value="ECO:0007669"/>
    <property type="project" value="UniProtKB-ARBA"/>
</dbReference>
<feature type="compositionally biased region" description="Low complexity" evidence="7">
    <location>
        <begin position="1340"/>
        <end position="1352"/>
    </location>
</feature>
<dbReference type="GO" id="GO:0009653">
    <property type="term" value="P:anatomical structure morphogenesis"/>
    <property type="evidence" value="ECO:0007669"/>
    <property type="project" value="UniProtKB-ARBA"/>
</dbReference>
<keyword evidence="6" id="KW-0393">Immunoglobulin domain</keyword>
<keyword evidence="8" id="KW-1133">Transmembrane helix</keyword>
<dbReference type="PANTHER" id="PTHR11640:SF31">
    <property type="entry name" value="IRREGULAR CHIASM C-ROUGHEST PROTEIN-RELATED"/>
    <property type="match status" value="1"/>
</dbReference>
<feature type="domain" description="Ig-like" evidence="9">
    <location>
        <begin position="273"/>
        <end position="368"/>
    </location>
</feature>
<feature type="region of interest" description="Disordered" evidence="7">
    <location>
        <begin position="1412"/>
        <end position="1454"/>
    </location>
</feature>
<dbReference type="SMART" id="SM00409">
    <property type="entry name" value="IG"/>
    <property type="match status" value="7"/>
</dbReference>
<dbReference type="SUPFAM" id="SSF49265">
    <property type="entry name" value="Fibronectin type III"/>
    <property type="match status" value="1"/>
</dbReference>
<evidence type="ECO:0000256" key="1">
    <source>
        <dbReference type="ARBA" id="ARBA00004479"/>
    </source>
</evidence>
<name>A0A553P3I8_TIGCA</name>
<dbReference type="PROSITE" id="PS50835">
    <property type="entry name" value="IG_LIKE"/>
    <property type="match status" value="8"/>
</dbReference>
<dbReference type="GO" id="GO:0005911">
    <property type="term" value="C:cell-cell junction"/>
    <property type="evidence" value="ECO:0007669"/>
    <property type="project" value="TreeGrafter"/>
</dbReference>
<evidence type="ECO:0000256" key="5">
    <source>
        <dbReference type="ARBA" id="ARBA00023180"/>
    </source>
</evidence>